<evidence type="ECO:0000313" key="2">
    <source>
        <dbReference type="Proteomes" id="UP001145114"/>
    </source>
</evidence>
<reference evidence="1" key="1">
    <citation type="submission" date="2022-06" db="EMBL/GenBank/DDBJ databases">
        <title>Phylogenomic reconstructions and comparative analyses of Kickxellomycotina fungi.</title>
        <authorList>
            <person name="Reynolds N.K."/>
            <person name="Stajich J.E."/>
            <person name="Barry K."/>
            <person name="Grigoriev I.V."/>
            <person name="Crous P."/>
            <person name="Smith M.E."/>
        </authorList>
    </citation>
    <scope>NUCLEOTIDE SEQUENCE</scope>
    <source>
        <strain evidence="1">RSA 2271</strain>
    </source>
</reference>
<dbReference type="EMBL" id="JAMZIH010000085">
    <property type="protein sequence ID" value="KAJ1679992.1"/>
    <property type="molecule type" value="Genomic_DNA"/>
</dbReference>
<evidence type="ECO:0000313" key="1">
    <source>
        <dbReference type="EMBL" id="KAJ1679992.1"/>
    </source>
</evidence>
<protein>
    <submittedName>
        <fullName evidence="1">Uncharacterized protein</fullName>
    </submittedName>
</protein>
<organism evidence="1 2">
    <name type="scientific">Spiromyces aspiralis</name>
    <dbReference type="NCBI Taxonomy" id="68401"/>
    <lineage>
        <taxon>Eukaryota</taxon>
        <taxon>Fungi</taxon>
        <taxon>Fungi incertae sedis</taxon>
        <taxon>Zoopagomycota</taxon>
        <taxon>Kickxellomycotina</taxon>
        <taxon>Kickxellomycetes</taxon>
        <taxon>Kickxellales</taxon>
        <taxon>Kickxellaceae</taxon>
        <taxon>Spiromyces</taxon>
    </lineage>
</organism>
<accession>A0ACC1HXP2</accession>
<sequence length="266" mass="28452">MCFGNRYQPQHKVPFRIVISKDLYNEKRCNGADFDAQFDGEGEGEGEGSARRGHTIEAGNSKAGEQEGGAAMTVLSPGAASKLSGVEGVNDTSNPYDGTADLDPGSFTWTKSGLKPSVEGSIERGGSPADAEPETKRGSTRQSRLASSPSRNKAARTGKIKDSTRAAITGRENLPPIFDSHHEDTKTPKAPAPAETKPREKKTASRKVRSAPAAKDSIGHRAAKDTIASAPLEVFHMPFRRVTRSMAKSADKDVVRALCLMNADMR</sequence>
<proteinExistence type="predicted"/>
<comment type="caution">
    <text evidence="1">The sequence shown here is derived from an EMBL/GenBank/DDBJ whole genome shotgun (WGS) entry which is preliminary data.</text>
</comment>
<name>A0ACC1HXP2_9FUNG</name>
<gene>
    <name evidence="1" type="ORF">EV182_000908</name>
</gene>
<dbReference type="Proteomes" id="UP001145114">
    <property type="component" value="Unassembled WGS sequence"/>
</dbReference>
<keyword evidence="2" id="KW-1185">Reference proteome</keyword>